<dbReference type="GO" id="GO:0016491">
    <property type="term" value="F:oxidoreductase activity"/>
    <property type="evidence" value="ECO:0007669"/>
    <property type="project" value="UniProtKB-KW"/>
</dbReference>
<keyword evidence="5" id="KW-0997">Cell inner membrane</keyword>
<keyword evidence="11 14" id="KW-1015">Disulfide bond</keyword>
<keyword evidence="8 14" id="KW-1133">Transmembrane helix</keyword>
<comment type="caution">
    <text evidence="14">Lacks conserved residue(s) required for the propagation of feature annotation.</text>
</comment>
<evidence type="ECO:0000256" key="6">
    <source>
        <dbReference type="ARBA" id="ARBA00022692"/>
    </source>
</evidence>
<feature type="transmembrane region" description="Helical" evidence="15">
    <location>
        <begin position="148"/>
        <end position="169"/>
    </location>
</feature>
<evidence type="ECO:0000256" key="9">
    <source>
        <dbReference type="ARBA" id="ARBA00023002"/>
    </source>
</evidence>
<feature type="transmembrane region" description="Helical" evidence="15">
    <location>
        <begin position="46"/>
        <end position="63"/>
    </location>
</feature>
<feature type="disulfide bond" description="Redox-active" evidence="14">
    <location>
        <begin position="41"/>
        <end position="44"/>
    </location>
</feature>
<feature type="topological domain" description="Cytoplasmic" evidence="14">
    <location>
        <begin position="1"/>
        <end position="14"/>
    </location>
</feature>
<feature type="transmembrane region" description="Helical" evidence="15">
    <location>
        <begin position="15"/>
        <end position="34"/>
    </location>
</feature>
<comment type="similarity">
    <text evidence="2 14">Belongs to the DsbB family.</text>
</comment>
<evidence type="ECO:0000256" key="4">
    <source>
        <dbReference type="ARBA" id="ARBA00022475"/>
    </source>
</evidence>
<accession>A0ABT9GNG0</accession>
<evidence type="ECO:0000256" key="8">
    <source>
        <dbReference type="ARBA" id="ARBA00022989"/>
    </source>
</evidence>
<keyword evidence="7 14" id="KW-0249">Electron transport</keyword>
<evidence type="ECO:0000256" key="13">
    <source>
        <dbReference type="ARBA" id="ARBA00023284"/>
    </source>
</evidence>
<keyword evidence="10 14" id="KW-0472">Membrane</keyword>
<evidence type="ECO:0000313" key="17">
    <source>
        <dbReference type="Proteomes" id="UP001236258"/>
    </source>
</evidence>
<keyword evidence="3 14" id="KW-0813">Transport</keyword>
<evidence type="ECO:0000256" key="2">
    <source>
        <dbReference type="ARBA" id="ARBA00008823"/>
    </source>
</evidence>
<dbReference type="PANTHER" id="PTHR36570:SF2">
    <property type="entry name" value="DISULFIDE BOND FORMATION PROTEIN B"/>
    <property type="match status" value="1"/>
</dbReference>
<evidence type="ECO:0000256" key="10">
    <source>
        <dbReference type="ARBA" id="ARBA00023136"/>
    </source>
</evidence>
<organism evidence="16 17">
    <name type="scientific">Alkalimonas delamerensis</name>
    <dbReference type="NCBI Taxonomy" id="265981"/>
    <lineage>
        <taxon>Bacteria</taxon>
        <taxon>Pseudomonadati</taxon>
        <taxon>Pseudomonadota</taxon>
        <taxon>Gammaproteobacteria</taxon>
        <taxon>Alkalimonas</taxon>
    </lineage>
</organism>
<keyword evidence="17" id="KW-1185">Reference proteome</keyword>
<dbReference type="SUPFAM" id="SSF158442">
    <property type="entry name" value="DsbB-like"/>
    <property type="match status" value="1"/>
</dbReference>
<dbReference type="Gene3D" id="1.20.1550.10">
    <property type="entry name" value="DsbB-like"/>
    <property type="match status" value="1"/>
</dbReference>
<keyword evidence="9 14" id="KW-0560">Oxidoreductase</keyword>
<dbReference type="InterPro" id="IPR023380">
    <property type="entry name" value="DsbB-like_sf"/>
</dbReference>
<evidence type="ECO:0000256" key="12">
    <source>
        <dbReference type="ARBA" id="ARBA00023186"/>
    </source>
</evidence>
<evidence type="ECO:0000256" key="15">
    <source>
        <dbReference type="SAM" id="Phobius"/>
    </source>
</evidence>
<feature type="topological domain" description="Periplasmic" evidence="14">
    <location>
        <begin position="32"/>
        <end position="49"/>
    </location>
</feature>
<keyword evidence="13 14" id="KW-0676">Redox-active center</keyword>
<comment type="function">
    <text evidence="14">Required for disulfide bond formation in some periplasmic proteins. Acts by oxidizing the DsbA protein.</text>
</comment>
<evidence type="ECO:0000313" key="16">
    <source>
        <dbReference type="EMBL" id="MDP4528191.1"/>
    </source>
</evidence>
<comment type="subcellular location">
    <subcellularLocation>
        <location evidence="1">Cell inner membrane</location>
        <topology evidence="1">Multi-pass membrane protein</topology>
    </subcellularLocation>
    <subcellularLocation>
        <location evidence="14">Cell membrane</location>
        <topology evidence="14">Multi-pass membrane protein</topology>
    </subcellularLocation>
</comment>
<feature type="disulfide bond" description="Redox-active" evidence="14">
    <location>
        <begin position="107"/>
        <end position="133"/>
    </location>
</feature>
<evidence type="ECO:0000256" key="11">
    <source>
        <dbReference type="ARBA" id="ARBA00023157"/>
    </source>
</evidence>
<comment type="caution">
    <text evidence="16">The sequence shown here is derived from an EMBL/GenBank/DDBJ whole genome shotgun (WGS) entry which is preliminary data.</text>
</comment>
<proteinExistence type="inferred from homology"/>
<evidence type="ECO:0000256" key="3">
    <source>
        <dbReference type="ARBA" id="ARBA00022448"/>
    </source>
</evidence>
<dbReference type="EMBL" id="JAUZVY010000001">
    <property type="protein sequence ID" value="MDP4528191.1"/>
    <property type="molecule type" value="Genomic_DNA"/>
</dbReference>
<dbReference type="NCBIfam" id="NF002485">
    <property type="entry name" value="PRK01749.1"/>
    <property type="match status" value="1"/>
</dbReference>
<evidence type="ECO:0000256" key="1">
    <source>
        <dbReference type="ARBA" id="ARBA00004429"/>
    </source>
</evidence>
<name>A0ABT9GNG0_9GAMM</name>
<evidence type="ECO:0000256" key="14">
    <source>
        <dbReference type="HAMAP-Rule" id="MF_00286"/>
    </source>
</evidence>
<dbReference type="PANTHER" id="PTHR36570">
    <property type="entry name" value="DISULFIDE BOND FORMATION PROTEIN B"/>
    <property type="match status" value="1"/>
</dbReference>
<dbReference type="InterPro" id="IPR003752">
    <property type="entry name" value="DiS_bond_form_DsbB/BdbC"/>
</dbReference>
<keyword evidence="4 14" id="KW-1003">Cell membrane</keyword>
<dbReference type="RefSeq" id="WP_228593050.1">
    <property type="nucleotide sequence ID" value="NZ_JAUZVY010000001.1"/>
</dbReference>
<dbReference type="InterPro" id="IPR022920">
    <property type="entry name" value="Disulphide_bond_form_DsbB"/>
</dbReference>
<keyword evidence="12 14" id="KW-0143">Chaperone</keyword>
<reference evidence="16 17" key="1">
    <citation type="submission" date="2023-08" db="EMBL/GenBank/DDBJ databases">
        <authorList>
            <person name="Joshi A."/>
            <person name="Thite S."/>
        </authorList>
    </citation>
    <scope>NUCLEOTIDE SEQUENCE [LARGE SCALE GENOMIC DNA]</scope>
    <source>
        <strain evidence="16 17">1E1</strain>
    </source>
</reference>
<dbReference type="HAMAP" id="MF_00286">
    <property type="entry name" value="DsbB"/>
    <property type="match status" value="1"/>
</dbReference>
<gene>
    <name evidence="14 16" type="primary">dsbB</name>
    <name evidence="16" type="ORF">Q3O59_04005</name>
</gene>
<dbReference type="Proteomes" id="UP001236258">
    <property type="component" value="Unassembled WGS sequence"/>
</dbReference>
<keyword evidence="6 14" id="KW-0812">Transmembrane</keyword>
<dbReference type="InterPro" id="IPR050183">
    <property type="entry name" value="DsbB"/>
</dbReference>
<sequence length="178" mass="19818">MLEWLKQFSQQRRSWLLLLLTASGLQLTALYFQYGMGLEPCMQCVYIRAAVAGIMLAALLGLLAPGSLLLRLSATLGWLAAAGYGWLEARKLSDIEQLIAEGGFYSCALFADFPDWLPLHEWLPALFDPIGPCGAIDWQFAGASMADWMRWIFIAYGLVALLVLACQWVRINPNPYKG</sequence>
<protein>
    <recommendedName>
        <fullName evidence="14">Disulfide bond formation protein B</fullName>
    </recommendedName>
    <alternativeName>
        <fullName evidence="14">Disulfide oxidoreductase</fullName>
    </alternativeName>
</protein>
<evidence type="ECO:0000256" key="7">
    <source>
        <dbReference type="ARBA" id="ARBA00022982"/>
    </source>
</evidence>
<evidence type="ECO:0000256" key="5">
    <source>
        <dbReference type="ARBA" id="ARBA00022519"/>
    </source>
</evidence>
<feature type="topological domain" description="Cytoplasmic" evidence="14">
    <location>
        <begin position="167"/>
        <end position="178"/>
    </location>
</feature>
<dbReference type="Pfam" id="PF02600">
    <property type="entry name" value="DsbB"/>
    <property type="match status" value="1"/>
</dbReference>